<dbReference type="GO" id="GO:0008237">
    <property type="term" value="F:metallopeptidase activity"/>
    <property type="evidence" value="ECO:0007669"/>
    <property type="project" value="UniProtKB-KW"/>
</dbReference>
<evidence type="ECO:0000256" key="8">
    <source>
        <dbReference type="ARBA" id="ARBA00023049"/>
    </source>
</evidence>
<dbReference type="InterPro" id="IPR008754">
    <property type="entry name" value="Peptidase_M43"/>
</dbReference>
<dbReference type="InterPro" id="IPR024079">
    <property type="entry name" value="MetalloPept_cat_dom_sf"/>
</dbReference>
<dbReference type="CDD" id="cd04275">
    <property type="entry name" value="ZnMc_pappalysin_like"/>
    <property type="match status" value="1"/>
</dbReference>
<keyword evidence="6" id="KW-0378">Hydrolase</keyword>
<dbReference type="Proteomes" id="UP000054481">
    <property type="component" value="Unassembled WGS sequence"/>
</dbReference>
<feature type="signal peptide" evidence="11">
    <location>
        <begin position="1"/>
        <end position="21"/>
    </location>
</feature>
<keyword evidence="4" id="KW-0479">Metal-binding</keyword>
<evidence type="ECO:0000256" key="9">
    <source>
        <dbReference type="ARBA" id="ARBA00023157"/>
    </source>
</evidence>
<keyword evidence="3" id="KW-0645">Protease</keyword>
<name>A0A0F7ZFH7_9HYPO</name>
<reference evidence="13 14" key="1">
    <citation type="journal article" date="2014" name="Genome Biol. Evol.">
        <title>Comparative genomics and transcriptomics analyses reveal divergent lifestyle features of nematode endoparasitic fungus Hirsutella minnesotensis.</title>
        <authorList>
            <person name="Lai Y."/>
            <person name="Liu K."/>
            <person name="Zhang X."/>
            <person name="Zhang X."/>
            <person name="Li K."/>
            <person name="Wang N."/>
            <person name="Shu C."/>
            <person name="Wu Y."/>
            <person name="Wang C."/>
            <person name="Bushley K.E."/>
            <person name="Xiang M."/>
            <person name="Liu X."/>
        </authorList>
    </citation>
    <scope>NUCLEOTIDE SEQUENCE [LARGE SCALE GENOMIC DNA]</scope>
    <source>
        <strain evidence="13 14">3608</strain>
    </source>
</reference>
<evidence type="ECO:0000256" key="3">
    <source>
        <dbReference type="ARBA" id="ARBA00022670"/>
    </source>
</evidence>
<dbReference type="GO" id="GO:0006508">
    <property type="term" value="P:proteolysis"/>
    <property type="evidence" value="ECO:0007669"/>
    <property type="project" value="UniProtKB-KW"/>
</dbReference>
<gene>
    <name evidence="13" type="ORF">HIM_11450</name>
</gene>
<protein>
    <recommendedName>
        <fullName evidence="12">Peptidase M43 pregnancy-associated plasma-A domain-containing protein</fullName>
    </recommendedName>
</protein>
<evidence type="ECO:0000256" key="7">
    <source>
        <dbReference type="ARBA" id="ARBA00022833"/>
    </source>
</evidence>
<evidence type="ECO:0000313" key="13">
    <source>
        <dbReference type="EMBL" id="KJZ69161.1"/>
    </source>
</evidence>
<feature type="compositionally biased region" description="Polar residues" evidence="10">
    <location>
        <begin position="335"/>
        <end position="357"/>
    </location>
</feature>
<dbReference type="PANTHER" id="PTHR47466:SF1">
    <property type="entry name" value="METALLOPROTEASE MEP1 (AFU_ORTHOLOGUE AFUA_1G07730)-RELATED"/>
    <property type="match status" value="1"/>
</dbReference>
<feature type="chain" id="PRO_5002525701" description="Peptidase M43 pregnancy-associated plasma-A domain-containing protein" evidence="11">
    <location>
        <begin position="22"/>
        <end position="380"/>
    </location>
</feature>
<accession>A0A0F7ZFH7</accession>
<evidence type="ECO:0000256" key="2">
    <source>
        <dbReference type="ARBA" id="ARBA00008721"/>
    </source>
</evidence>
<sequence length="380" mass="42056">MHPLALSCGLGLLANVALVVAFPGQPEVRYREPREMMNPPEELIAVAKQFQNEELSDLSDNRDQGPIKVDVYMHVVTGNEEAQARGSMAVLNNAYNGTFSFSLKDTNRVINATWANAKYTSNDAQLMKRSLRKGDNSALNVYILDGFYKANGGTLGTARFPIMLNNPDGLQQDGTTMDTAALPGGTDPEPLLGNTWDFGLGITAVHEVGHWLGLFHTFGNITGGADCNDTRRDDMIDDTPWYIGDMTFQDCEETPEAPDTCPEFPGKDPIYNFMSYGLDKCLREFTPGQMQRARQMWNKFRAGPREPTPAPTSTPSRPRPEPTPKAEAVAPQPSPTENPESCQDEAQSAFEQCSDENAPTEEDCEKYAQEVFESCRHQQE</sequence>
<evidence type="ECO:0000259" key="12">
    <source>
        <dbReference type="Pfam" id="PF05572"/>
    </source>
</evidence>
<keyword evidence="8" id="KW-0482">Metalloprotease</keyword>
<dbReference type="GO" id="GO:0046872">
    <property type="term" value="F:metal ion binding"/>
    <property type="evidence" value="ECO:0007669"/>
    <property type="project" value="UniProtKB-KW"/>
</dbReference>
<comment type="similarity">
    <text evidence="2">Belongs to the peptidase M43B family.</text>
</comment>
<dbReference type="PANTHER" id="PTHR47466">
    <property type="match status" value="1"/>
</dbReference>
<evidence type="ECO:0000256" key="6">
    <source>
        <dbReference type="ARBA" id="ARBA00022801"/>
    </source>
</evidence>
<dbReference type="OrthoDB" id="536211at2759"/>
<dbReference type="EMBL" id="KQ030755">
    <property type="protein sequence ID" value="KJZ69161.1"/>
    <property type="molecule type" value="Genomic_DNA"/>
</dbReference>
<proteinExistence type="inferred from homology"/>
<dbReference type="AlphaFoldDB" id="A0A0F7ZFH7"/>
<keyword evidence="7" id="KW-0862">Zinc</keyword>
<comment type="function">
    <text evidence="1">Secreted metalloproteinase that allows assimilation of proteinaceous substrates.</text>
</comment>
<evidence type="ECO:0000256" key="5">
    <source>
        <dbReference type="ARBA" id="ARBA00022729"/>
    </source>
</evidence>
<evidence type="ECO:0000313" key="14">
    <source>
        <dbReference type="Proteomes" id="UP000054481"/>
    </source>
</evidence>
<organism evidence="13 14">
    <name type="scientific">Hirsutella minnesotensis 3608</name>
    <dbReference type="NCBI Taxonomy" id="1043627"/>
    <lineage>
        <taxon>Eukaryota</taxon>
        <taxon>Fungi</taxon>
        <taxon>Dikarya</taxon>
        <taxon>Ascomycota</taxon>
        <taxon>Pezizomycotina</taxon>
        <taxon>Sordariomycetes</taxon>
        <taxon>Hypocreomycetidae</taxon>
        <taxon>Hypocreales</taxon>
        <taxon>Ophiocordycipitaceae</taxon>
        <taxon>Hirsutella</taxon>
    </lineage>
</organism>
<feature type="region of interest" description="Disordered" evidence="10">
    <location>
        <begin position="300"/>
        <end position="363"/>
    </location>
</feature>
<dbReference type="SUPFAM" id="SSF55486">
    <property type="entry name" value="Metalloproteases ('zincins'), catalytic domain"/>
    <property type="match status" value="1"/>
</dbReference>
<evidence type="ECO:0000256" key="10">
    <source>
        <dbReference type="SAM" id="MobiDB-lite"/>
    </source>
</evidence>
<dbReference type="Gene3D" id="3.40.390.10">
    <property type="entry name" value="Collagenase (Catalytic Domain)"/>
    <property type="match status" value="1"/>
</dbReference>
<evidence type="ECO:0000256" key="1">
    <source>
        <dbReference type="ARBA" id="ARBA00003174"/>
    </source>
</evidence>
<keyword evidence="9" id="KW-1015">Disulfide bond</keyword>
<feature type="domain" description="Peptidase M43 pregnancy-associated plasma-A" evidence="12">
    <location>
        <begin position="201"/>
        <end position="295"/>
    </location>
</feature>
<evidence type="ECO:0000256" key="11">
    <source>
        <dbReference type="SAM" id="SignalP"/>
    </source>
</evidence>
<keyword evidence="14" id="KW-1185">Reference proteome</keyword>
<dbReference type="Pfam" id="PF05572">
    <property type="entry name" value="Peptidase_M43"/>
    <property type="match status" value="1"/>
</dbReference>
<evidence type="ECO:0000256" key="4">
    <source>
        <dbReference type="ARBA" id="ARBA00022723"/>
    </source>
</evidence>
<keyword evidence="5 11" id="KW-0732">Signal</keyword>